<dbReference type="Gene3D" id="1.20.120.50">
    <property type="entry name" value="Hemerythrin-like"/>
    <property type="match status" value="1"/>
</dbReference>
<dbReference type="EMBL" id="QPGB01000005">
    <property type="protein sequence ID" value="RCS56877.1"/>
    <property type="molecule type" value="Genomic_DNA"/>
</dbReference>
<accession>A0A368KZZ7</accession>
<proteinExistence type="inferred from homology"/>
<dbReference type="SUPFAM" id="SSF47188">
    <property type="entry name" value="Hemerythrin-like"/>
    <property type="match status" value="1"/>
</dbReference>
<dbReference type="RefSeq" id="WP_114403478.1">
    <property type="nucleotide sequence ID" value="NZ_QPGB01000005.1"/>
</dbReference>
<gene>
    <name evidence="5" type="ORF">DU000_11105</name>
</gene>
<comment type="similarity">
    <text evidence="1">Belongs to the hemerythrin family.</text>
</comment>
<sequence length="149" mass="16591">MTAATDLSPALAAQAQALQLNYAPIDDLHQAFFEHLAAFEGLPEGVSWLAPLQALRTHLAEHFEAENEMMTQFGPEAFGCHKTEHTNVLKVVDEVLRRVAMGEWQIGKNLVQELPVWFEHHVQTMDNVLAHSMKESINQEDCRGASCAA</sequence>
<evidence type="ECO:0000313" key="6">
    <source>
        <dbReference type="Proteomes" id="UP000252357"/>
    </source>
</evidence>
<dbReference type="CDD" id="cd12107">
    <property type="entry name" value="Hemerythrin"/>
    <property type="match status" value="1"/>
</dbReference>
<reference evidence="5 6" key="1">
    <citation type="journal article" date="2018" name="Int. J. Syst. Evol. Microbiol.">
        <title>Parvibium lacunae gen. nov., sp. nov., a new member of the family Alcaligenaceae isolated from a freshwater pond.</title>
        <authorList>
            <person name="Chen W.M."/>
            <person name="Xie P.B."/>
            <person name="Hsu M.Y."/>
            <person name="Sheu S.Y."/>
        </authorList>
    </citation>
    <scope>NUCLEOTIDE SEQUENCE [LARGE SCALE GENOMIC DNA]</scope>
    <source>
        <strain evidence="5 6">KMB9</strain>
    </source>
</reference>
<evidence type="ECO:0000259" key="4">
    <source>
        <dbReference type="Pfam" id="PF01814"/>
    </source>
</evidence>
<dbReference type="Proteomes" id="UP000252357">
    <property type="component" value="Unassembled WGS sequence"/>
</dbReference>
<evidence type="ECO:0000256" key="3">
    <source>
        <dbReference type="ARBA" id="ARBA00023004"/>
    </source>
</evidence>
<dbReference type="PANTHER" id="PTHR37164">
    <property type="entry name" value="BACTERIOHEMERYTHRIN"/>
    <property type="match status" value="1"/>
</dbReference>
<dbReference type="Pfam" id="PF01814">
    <property type="entry name" value="Hemerythrin"/>
    <property type="match status" value="1"/>
</dbReference>
<dbReference type="GO" id="GO:0046872">
    <property type="term" value="F:metal ion binding"/>
    <property type="evidence" value="ECO:0007669"/>
    <property type="project" value="UniProtKB-KW"/>
</dbReference>
<dbReference type="AlphaFoldDB" id="A0A368KZZ7"/>
<evidence type="ECO:0000313" key="5">
    <source>
        <dbReference type="EMBL" id="RCS56877.1"/>
    </source>
</evidence>
<feature type="domain" description="Hemerythrin-like" evidence="4">
    <location>
        <begin position="25"/>
        <end position="129"/>
    </location>
</feature>
<protein>
    <submittedName>
        <fullName evidence="5">Bacteriohemerythrin</fullName>
    </submittedName>
</protein>
<keyword evidence="2" id="KW-0479">Metal-binding</keyword>
<evidence type="ECO:0000256" key="2">
    <source>
        <dbReference type="ARBA" id="ARBA00022723"/>
    </source>
</evidence>
<evidence type="ECO:0000256" key="1">
    <source>
        <dbReference type="ARBA" id="ARBA00010587"/>
    </source>
</evidence>
<dbReference type="InterPro" id="IPR050669">
    <property type="entry name" value="Hemerythrin"/>
</dbReference>
<dbReference type="InterPro" id="IPR012827">
    <property type="entry name" value="Hemerythrin_metal-bd"/>
</dbReference>
<dbReference type="PANTHER" id="PTHR37164:SF1">
    <property type="entry name" value="BACTERIOHEMERYTHRIN"/>
    <property type="match status" value="1"/>
</dbReference>
<organism evidence="5 6">
    <name type="scientific">Parvibium lacunae</name>
    <dbReference type="NCBI Taxonomy" id="1888893"/>
    <lineage>
        <taxon>Bacteria</taxon>
        <taxon>Pseudomonadati</taxon>
        <taxon>Pseudomonadota</taxon>
        <taxon>Betaproteobacteria</taxon>
        <taxon>Burkholderiales</taxon>
        <taxon>Alcaligenaceae</taxon>
        <taxon>Parvibium</taxon>
    </lineage>
</organism>
<keyword evidence="6" id="KW-1185">Reference proteome</keyword>
<comment type="caution">
    <text evidence="5">The sequence shown here is derived from an EMBL/GenBank/DDBJ whole genome shotgun (WGS) entry which is preliminary data.</text>
</comment>
<dbReference type="InterPro" id="IPR012312">
    <property type="entry name" value="Hemerythrin-like"/>
</dbReference>
<name>A0A368KZZ7_9BURK</name>
<keyword evidence="3" id="KW-0408">Iron</keyword>
<dbReference type="OrthoDB" id="5296936at2"/>
<dbReference type="NCBIfam" id="TIGR02481">
    <property type="entry name" value="hemeryth_dom"/>
    <property type="match status" value="1"/>
</dbReference>
<dbReference type="InterPro" id="IPR035938">
    <property type="entry name" value="Hemerythrin-like_sf"/>
</dbReference>